<organism evidence="1 2">
    <name type="scientific">Nocardioides conyzicola</name>
    <dbReference type="NCBI Taxonomy" id="1651781"/>
    <lineage>
        <taxon>Bacteria</taxon>
        <taxon>Bacillati</taxon>
        <taxon>Actinomycetota</taxon>
        <taxon>Actinomycetes</taxon>
        <taxon>Propionibacteriales</taxon>
        <taxon>Nocardioidaceae</taxon>
        <taxon>Nocardioides</taxon>
    </lineage>
</organism>
<dbReference type="EMBL" id="BAABKM010000002">
    <property type="protein sequence ID" value="GAA4704260.1"/>
    <property type="molecule type" value="Genomic_DNA"/>
</dbReference>
<evidence type="ECO:0000313" key="2">
    <source>
        <dbReference type="Proteomes" id="UP001499974"/>
    </source>
</evidence>
<accession>A0ABP8XE17</accession>
<protein>
    <recommendedName>
        <fullName evidence="3">Nucleotidyltransferase</fullName>
    </recommendedName>
</protein>
<dbReference type="RefSeq" id="WP_345521328.1">
    <property type="nucleotide sequence ID" value="NZ_BAABKM010000002.1"/>
</dbReference>
<comment type="caution">
    <text evidence="1">The sequence shown here is derived from an EMBL/GenBank/DDBJ whole genome shotgun (WGS) entry which is preliminary data.</text>
</comment>
<dbReference type="SUPFAM" id="SSF81301">
    <property type="entry name" value="Nucleotidyltransferase"/>
    <property type="match status" value="1"/>
</dbReference>
<name>A0ABP8XE17_9ACTN</name>
<dbReference type="InterPro" id="IPR043519">
    <property type="entry name" value="NT_sf"/>
</dbReference>
<keyword evidence="2" id="KW-1185">Reference proteome</keyword>
<evidence type="ECO:0008006" key="3">
    <source>
        <dbReference type="Google" id="ProtNLM"/>
    </source>
</evidence>
<evidence type="ECO:0000313" key="1">
    <source>
        <dbReference type="EMBL" id="GAA4704260.1"/>
    </source>
</evidence>
<reference evidence="2" key="1">
    <citation type="journal article" date="2019" name="Int. J. Syst. Evol. Microbiol.">
        <title>The Global Catalogue of Microorganisms (GCM) 10K type strain sequencing project: providing services to taxonomists for standard genome sequencing and annotation.</title>
        <authorList>
            <consortium name="The Broad Institute Genomics Platform"/>
            <consortium name="The Broad Institute Genome Sequencing Center for Infectious Disease"/>
            <person name="Wu L."/>
            <person name="Ma J."/>
        </authorList>
    </citation>
    <scope>NUCLEOTIDE SEQUENCE [LARGE SCALE GENOMIC DNA]</scope>
    <source>
        <strain evidence="2">JCM 18531</strain>
    </source>
</reference>
<sequence length="290" mass="32803">MTAFWEGFDRYLAARAPTEAHKAEVRRYRERIRGIIAANHNLMGFFQSGSFQHGTAVMPYSDVDYIARIHFEDKPGSSNTILNNLRDLLKRELWDATVTVRRPTVTVEFPSLLPFYEITPGYLHRGGTTDEDRVLLIPAPGGGWREAAPQAHNKFVGDMDRKHGGDVRKTARLLKAWKYEHSVPISSFYLEMRAAEYGKNNDSMYPFSACRSIFTTLADQGLPSMNDPARLVARINACSSESARASSMSHLRRCKQSINAASAAWLADERWDMNQALQDVWGSDFPYCDT</sequence>
<proteinExistence type="predicted"/>
<dbReference type="Proteomes" id="UP001499974">
    <property type="component" value="Unassembled WGS sequence"/>
</dbReference>
<gene>
    <name evidence="1" type="ORF">GCM10023349_22220</name>
</gene>